<proteinExistence type="predicted"/>
<accession>A0A6G1I317</accession>
<dbReference type="Proteomes" id="UP000799640">
    <property type="component" value="Unassembled WGS sequence"/>
</dbReference>
<protein>
    <submittedName>
        <fullName evidence="1">Uncharacterized protein</fullName>
    </submittedName>
</protein>
<evidence type="ECO:0000313" key="2">
    <source>
        <dbReference type="Proteomes" id="UP000799640"/>
    </source>
</evidence>
<sequence>MLNLTITIGMDTHGANCYPRRLTSYLAPVFYWLYTDVSTIAMHTLRPINRRQSKAACVPQSKSIYHSRHRRLLNRRFPQHGTPCDYTRYTCCSTSVNASQSRPLTTARLPGTGGFEADMQQVAGGTGYRPGSPGLRTPIPRRFRSPPSLHYPALSHPSVHRTAPHFARSPRYLKDSPSIYRTHPSLPLSRAACHLQ</sequence>
<gene>
    <name evidence="1" type="ORF">EJ06DRAFT_346315</name>
</gene>
<evidence type="ECO:0000313" key="1">
    <source>
        <dbReference type="EMBL" id="KAF2402584.1"/>
    </source>
</evidence>
<organism evidence="1 2">
    <name type="scientific">Trichodelitschia bisporula</name>
    <dbReference type="NCBI Taxonomy" id="703511"/>
    <lineage>
        <taxon>Eukaryota</taxon>
        <taxon>Fungi</taxon>
        <taxon>Dikarya</taxon>
        <taxon>Ascomycota</taxon>
        <taxon>Pezizomycotina</taxon>
        <taxon>Dothideomycetes</taxon>
        <taxon>Dothideomycetes incertae sedis</taxon>
        <taxon>Phaeotrichales</taxon>
        <taxon>Phaeotrichaceae</taxon>
        <taxon>Trichodelitschia</taxon>
    </lineage>
</organism>
<dbReference type="EMBL" id="ML996691">
    <property type="protein sequence ID" value="KAF2402584.1"/>
    <property type="molecule type" value="Genomic_DNA"/>
</dbReference>
<reference evidence="1" key="1">
    <citation type="journal article" date="2020" name="Stud. Mycol.">
        <title>101 Dothideomycetes genomes: a test case for predicting lifestyles and emergence of pathogens.</title>
        <authorList>
            <person name="Haridas S."/>
            <person name="Albert R."/>
            <person name="Binder M."/>
            <person name="Bloem J."/>
            <person name="Labutti K."/>
            <person name="Salamov A."/>
            <person name="Andreopoulos B."/>
            <person name="Baker S."/>
            <person name="Barry K."/>
            <person name="Bills G."/>
            <person name="Bluhm B."/>
            <person name="Cannon C."/>
            <person name="Castanera R."/>
            <person name="Culley D."/>
            <person name="Daum C."/>
            <person name="Ezra D."/>
            <person name="Gonzalez J."/>
            <person name="Henrissat B."/>
            <person name="Kuo A."/>
            <person name="Liang C."/>
            <person name="Lipzen A."/>
            <person name="Lutzoni F."/>
            <person name="Magnuson J."/>
            <person name="Mondo S."/>
            <person name="Nolan M."/>
            <person name="Ohm R."/>
            <person name="Pangilinan J."/>
            <person name="Park H.-J."/>
            <person name="Ramirez L."/>
            <person name="Alfaro M."/>
            <person name="Sun H."/>
            <person name="Tritt A."/>
            <person name="Yoshinaga Y."/>
            <person name="Zwiers L.-H."/>
            <person name="Turgeon B."/>
            <person name="Goodwin S."/>
            <person name="Spatafora J."/>
            <person name="Crous P."/>
            <person name="Grigoriev I."/>
        </authorList>
    </citation>
    <scope>NUCLEOTIDE SEQUENCE</scope>
    <source>
        <strain evidence="1">CBS 262.69</strain>
    </source>
</reference>
<dbReference type="AlphaFoldDB" id="A0A6G1I317"/>
<keyword evidence="2" id="KW-1185">Reference proteome</keyword>
<name>A0A6G1I317_9PEZI</name>